<sequence length="246" mass="27452">MFQENLRGFGELCLISNIELGTHFYWEPWGIRIHGQTILMSWVVICVLIVFAILGSRNLQRIPQGFQNAAEYVYEFLHSLVENQIGKDDSSSWVSFISTIFLFILVSNWSGALIPLKWICLPTGELASPTNDINTTIALAFLTSIAYFYGGIRKKGLWYFHKYVHPTPALLPINILEDITKPLSLSLRLFGNVLADELMVAVFMLLAPVIIPLPAMTLGLFTSSIQALIFATLAATYIGDALDGHL</sequence>
<gene>
    <name evidence="14" type="primary">atpI</name>
    <name evidence="14" type="ORF">CryM1634B_p006</name>
</gene>
<evidence type="ECO:0000313" key="14">
    <source>
        <dbReference type="EMBL" id="BBK20441.1"/>
    </source>
</evidence>
<dbReference type="PANTHER" id="PTHR42823:SF3">
    <property type="entry name" value="ATP SYNTHASE SUBUNIT A, CHLOROPLASTIC"/>
    <property type="match status" value="1"/>
</dbReference>
<evidence type="ECO:0000256" key="4">
    <source>
        <dbReference type="ARBA" id="ARBA00022448"/>
    </source>
</evidence>
<keyword evidence="11" id="KW-0066">ATP synthesis</keyword>
<feature type="transmembrane region" description="Helical" evidence="13">
    <location>
        <begin position="217"/>
        <end position="238"/>
    </location>
</feature>
<organism evidence="14">
    <name type="scientific">Cryptomonas sp. CCAC 1634B</name>
    <dbReference type="NCBI Taxonomy" id="2051848"/>
    <lineage>
        <taxon>Eukaryota</taxon>
        <taxon>Cryptophyceae</taxon>
        <taxon>Cryptomonadales</taxon>
        <taxon>Cryptomonadaceae</taxon>
        <taxon>Cryptomonas</taxon>
    </lineage>
</organism>
<name>A0A679CBM2_9CRYP</name>
<evidence type="ECO:0000256" key="12">
    <source>
        <dbReference type="ARBA" id="ARBA00074744"/>
    </source>
</evidence>
<dbReference type="NCBIfam" id="TIGR01131">
    <property type="entry name" value="ATP_synt_6_or_A"/>
    <property type="match status" value="1"/>
</dbReference>
<feature type="transmembrane region" description="Helical" evidence="13">
    <location>
        <begin position="133"/>
        <end position="152"/>
    </location>
</feature>
<evidence type="ECO:0000256" key="13">
    <source>
        <dbReference type="SAM" id="Phobius"/>
    </source>
</evidence>
<keyword evidence="4" id="KW-0813">Transport</keyword>
<keyword evidence="14" id="KW-0934">Plastid</keyword>
<dbReference type="Pfam" id="PF00119">
    <property type="entry name" value="ATP-synt_A"/>
    <property type="match status" value="1"/>
</dbReference>
<feature type="transmembrane region" description="Helical" evidence="13">
    <location>
        <begin position="33"/>
        <end position="54"/>
    </location>
</feature>
<dbReference type="InterPro" id="IPR000568">
    <property type="entry name" value="ATP_synth_F0_asu"/>
</dbReference>
<dbReference type="PRINTS" id="PR00123">
    <property type="entry name" value="ATPASEA"/>
</dbReference>
<evidence type="ECO:0000256" key="5">
    <source>
        <dbReference type="ARBA" id="ARBA00022547"/>
    </source>
</evidence>
<dbReference type="InterPro" id="IPR035908">
    <property type="entry name" value="F0_ATP_A_sf"/>
</dbReference>
<dbReference type="InterPro" id="IPR023011">
    <property type="entry name" value="ATP_synth_F0_asu_AS"/>
</dbReference>
<dbReference type="PANTHER" id="PTHR42823">
    <property type="entry name" value="ATP SYNTHASE SUBUNIT A, CHLOROPLASTIC"/>
    <property type="match status" value="1"/>
</dbReference>
<dbReference type="GO" id="GO:0015986">
    <property type="term" value="P:proton motive force-driven ATP synthesis"/>
    <property type="evidence" value="ECO:0007669"/>
    <property type="project" value="InterPro"/>
</dbReference>
<dbReference type="Gene3D" id="1.20.120.220">
    <property type="entry name" value="ATP synthase, F0 complex, subunit A"/>
    <property type="match status" value="1"/>
</dbReference>
<dbReference type="SUPFAM" id="SSF81336">
    <property type="entry name" value="F1F0 ATP synthase subunit A"/>
    <property type="match status" value="1"/>
</dbReference>
<evidence type="ECO:0000256" key="11">
    <source>
        <dbReference type="ARBA" id="ARBA00023310"/>
    </source>
</evidence>
<dbReference type="CDD" id="cd00310">
    <property type="entry name" value="ATP-synt_Fo_a_6"/>
    <property type="match status" value="1"/>
</dbReference>
<evidence type="ECO:0000256" key="2">
    <source>
        <dbReference type="ARBA" id="ARBA00004474"/>
    </source>
</evidence>
<keyword evidence="6 13" id="KW-0812">Transmembrane</keyword>
<comment type="similarity">
    <text evidence="3">Belongs to the ATPase A chain family.</text>
</comment>
<geneLocation type="plastid" evidence="14"/>
<evidence type="ECO:0000256" key="10">
    <source>
        <dbReference type="ARBA" id="ARBA00023136"/>
    </source>
</evidence>
<evidence type="ECO:0000256" key="6">
    <source>
        <dbReference type="ARBA" id="ARBA00022692"/>
    </source>
</evidence>
<keyword evidence="9" id="KW-0406">Ion transport</keyword>
<evidence type="ECO:0000256" key="7">
    <source>
        <dbReference type="ARBA" id="ARBA00022781"/>
    </source>
</evidence>
<evidence type="ECO:0000256" key="9">
    <source>
        <dbReference type="ARBA" id="ARBA00023065"/>
    </source>
</evidence>
<proteinExistence type="inferred from homology"/>
<dbReference type="GO" id="GO:0009536">
    <property type="term" value="C:plastid"/>
    <property type="evidence" value="ECO:0007669"/>
    <property type="project" value="UniProtKB-SubCell"/>
</dbReference>
<comment type="subcellular location">
    <subcellularLocation>
        <location evidence="1">Membrane</location>
        <topology evidence="1">Multi-pass membrane protein</topology>
    </subcellularLocation>
    <subcellularLocation>
        <location evidence="2">Plastid</location>
    </subcellularLocation>
</comment>
<evidence type="ECO:0000256" key="1">
    <source>
        <dbReference type="ARBA" id="ARBA00004141"/>
    </source>
</evidence>
<keyword evidence="7" id="KW-0375">Hydrogen ion transport</keyword>
<dbReference type="GO" id="GO:0015078">
    <property type="term" value="F:proton transmembrane transporter activity"/>
    <property type="evidence" value="ECO:0007669"/>
    <property type="project" value="InterPro"/>
</dbReference>
<dbReference type="AlphaFoldDB" id="A0A679CBM2"/>
<dbReference type="FunFam" id="1.20.120.220:FF:000001">
    <property type="entry name" value="ATP synthase subunit a, chloroplastic"/>
    <property type="match status" value="1"/>
</dbReference>
<dbReference type="InterPro" id="IPR045082">
    <property type="entry name" value="ATP_syn_F0_a_bact/chloroplast"/>
</dbReference>
<feature type="transmembrane region" description="Helical" evidence="13">
    <location>
        <begin position="93"/>
        <end position="113"/>
    </location>
</feature>
<evidence type="ECO:0000256" key="8">
    <source>
        <dbReference type="ARBA" id="ARBA00022989"/>
    </source>
</evidence>
<dbReference type="PROSITE" id="PS00449">
    <property type="entry name" value="ATPASE_A"/>
    <property type="match status" value="1"/>
</dbReference>
<keyword evidence="10 13" id="KW-0472">Membrane</keyword>
<keyword evidence="5" id="KW-0138">CF(0)</keyword>
<dbReference type="GO" id="GO:0045259">
    <property type="term" value="C:proton-transporting ATP synthase complex"/>
    <property type="evidence" value="ECO:0007669"/>
    <property type="project" value="UniProtKB-KW"/>
</dbReference>
<dbReference type="EMBL" id="LC484193">
    <property type="protein sequence ID" value="BBK20441.1"/>
    <property type="molecule type" value="Genomic_DNA"/>
</dbReference>
<dbReference type="HAMAP" id="MF_01393">
    <property type="entry name" value="ATP_synth_a_bact"/>
    <property type="match status" value="1"/>
</dbReference>
<accession>A0A679CBM2</accession>
<protein>
    <recommendedName>
        <fullName evidence="12">ATP synthase subunit a, chloroplastic</fullName>
    </recommendedName>
</protein>
<feature type="transmembrane region" description="Helical" evidence="13">
    <location>
        <begin position="189"/>
        <end position="211"/>
    </location>
</feature>
<reference evidence="14" key="1">
    <citation type="journal article" date="2020" name="Genome Biol. Evol.">
        <title>Comparative plastid genomics of Cryptomonas species reveals fine-scale genomic responses to loss of photosynthesis.</title>
        <authorList>
            <person name="Tanifuji G."/>
            <person name="Kamikawa R."/>
            <person name="Moore C.E."/>
            <person name="Mills T."/>
            <person name="Onodera N.T."/>
            <person name="Kashiyama Y."/>
            <person name="Archibald J.M."/>
            <person name="Inagaki Y."/>
            <person name="Hashimoto T."/>
        </authorList>
    </citation>
    <scope>NUCLEOTIDE SEQUENCE</scope>
    <source>
        <strain evidence="14">CCAC 1634 B</strain>
    </source>
</reference>
<evidence type="ECO:0000256" key="3">
    <source>
        <dbReference type="ARBA" id="ARBA00006810"/>
    </source>
</evidence>
<keyword evidence="8 13" id="KW-1133">Transmembrane helix</keyword>